<evidence type="ECO:0000313" key="15">
    <source>
        <dbReference type="Proteomes" id="UP000267035"/>
    </source>
</evidence>
<dbReference type="HAMAP" id="MF_01102">
    <property type="entry name" value="MnmC"/>
    <property type="match status" value="1"/>
</dbReference>
<dbReference type="Pfam" id="PF05430">
    <property type="entry name" value="Methyltransf_30"/>
    <property type="match status" value="1"/>
</dbReference>
<dbReference type="GO" id="GO:0016645">
    <property type="term" value="F:oxidoreductase activity, acting on the CH-NH group of donors"/>
    <property type="evidence" value="ECO:0007669"/>
    <property type="project" value="InterPro"/>
</dbReference>
<evidence type="ECO:0000313" key="14">
    <source>
        <dbReference type="EMBL" id="RMX00495.1"/>
    </source>
</evidence>
<keyword evidence="15" id="KW-1185">Reference proteome</keyword>
<feature type="region of interest" description="tRNA (mnm(5)s(2)U34)-methyltransferase" evidence="10">
    <location>
        <begin position="1"/>
        <end position="244"/>
    </location>
</feature>
<feature type="region of interest" description="Disordered" evidence="11">
    <location>
        <begin position="607"/>
        <end position="631"/>
    </location>
</feature>
<evidence type="ECO:0000256" key="2">
    <source>
        <dbReference type="ARBA" id="ARBA00022603"/>
    </source>
</evidence>
<sequence>MKPGDAAPRPDAPAAPGLTWLDDGSPYSPRFDERYHSHHDGGLAQARGSFLHGCDLPAAWAQRPQWRVLETGFGLGLNFLATWQAWRDDPQRCARLHFISTEAYPVSAQALLEAARQRYPELEPLAQQLAAQYSDMHTGVHRLSFDDNRVHLTLAIGDARDSLRQESWQADSVFLDGFSPSRNPQMWSVDMFKALARCCVAGHTRLASWCVARSVQDALRQCGFEVERVPGTPPKKHNLRARYAPAWQPSQRRAGAAGALGSIAPLPEALRQQPQRHCVVIGAGIAGASVARAMAERGWSVTVLEQSNGPAQGASALPVGLFAPHVSPDDAPLSRLTRAGVRCMQRTAARLLQQGVDWQPSGVLEHRIGKRSGLPPAPAAAPACAAMVSEQASHRPEEATALDPASPTPRIPSTATRLATQAERLHAGMDSGIDAAAAATSAHPVLMHTQAGWLRPAALVQALLAHPRIRLRTDCRVSAIAALEPAHPPAQSADNGTASTPHGEHESMVRWQVLGYAAEPDATPSPATGTTAAAPSAPPQPLAQADCLVLAGGYGSLALARSVQAEAAQPPQTSQTPQAPQALAHAELPERLAPPLNAVRGQVAWGLIPPSSSPESSPPEGSQPDCPDWPAWPVNGKGSLIAIPAPSGQGRLWLSGGTFEREDPLQAPTPQAQADALRHNRERIAVLLPAAGPALAARLFDGGAPVQRWGAVRCTVPDRFPAYGPWLPQARAGNALLATGLGSRGLTLACLCAEILAASLHAEPLPVARHLAASLFAGRFAAARADHP</sequence>
<comment type="cofactor">
    <cofactor evidence="10">
        <name>FAD</name>
        <dbReference type="ChEBI" id="CHEBI:57692"/>
    </cofactor>
</comment>
<dbReference type="InterPro" id="IPR029063">
    <property type="entry name" value="SAM-dependent_MTases_sf"/>
</dbReference>
<keyword evidence="8 10" id="KW-0560">Oxidoreductase</keyword>
<feature type="domain" description="MnmC-like methyltransferase" evidence="13">
    <location>
        <begin position="120"/>
        <end position="242"/>
    </location>
</feature>
<dbReference type="Gene3D" id="3.50.50.60">
    <property type="entry name" value="FAD/NAD(P)-binding domain"/>
    <property type="match status" value="1"/>
</dbReference>
<gene>
    <name evidence="10" type="primary">mnmC</name>
    <name evidence="14" type="ORF">EBQ25_05370</name>
</gene>
<comment type="similarity">
    <text evidence="10">In the C-terminal section; belongs to the DAO family.</text>
</comment>
<dbReference type="Pfam" id="PF01266">
    <property type="entry name" value="DAO"/>
    <property type="match status" value="1"/>
</dbReference>
<dbReference type="GO" id="GO:0050660">
    <property type="term" value="F:flavin adenine dinucleotide binding"/>
    <property type="evidence" value="ECO:0007669"/>
    <property type="project" value="UniProtKB-UniRule"/>
</dbReference>
<evidence type="ECO:0000259" key="13">
    <source>
        <dbReference type="Pfam" id="PF05430"/>
    </source>
</evidence>
<accession>A0A3M6QC90</accession>
<dbReference type="PANTHER" id="PTHR13847:SF283">
    <property type="entry name" value="TRNA 5-METHYLAMINOMETHYL-2-THIOURIDINE BIOSYNTHESIS BIFUNCTIONAL PROTEIN MNMC"/>
    <property type="match status" value="1"/>
</dbReference>
<evidence type="ECO:0000256" key="5">
    <source>
        <dbReference type="ARBA" id="ARBA00022691"/>
    </source>
</evidence>
<evidence type="ECO:0000256" key="10">
    <source>
        <dbReference type="HAMAP-Rule" id="MF_01102"/>
    </source>
</evidence>
<keyword evidence="3 10" id="KW-0285">Flavoprotein</keyword>
<dbReference type="Gene3D" id="3.40.50.150">
    <property type="entry name" value="Vaccinia Virus protein VP39"/>
    <property type="match status" value="1"/>
</dbReference>
<feature type="region of interest" description="Disordered" evidence="11">
    <location>
        <begin position="1"/>
        <end position="22"/>
    </location>
</feature>
<feature type="compositionally biased region" description="Low complexity" evidence="11">
    <location>
        <begin position="520"/>
        <end position="535"/>
    </location>
</feature>
<dbReference type="NCBIfam" id="NF033855">
    <property type="entry name" value="tRNA_MNMC2"/>
    <property type="match status" value="1"/>
</dbReference>
<feature type="region of interest" description="Disordered" evidence="11">
    <location>
        <begin position="519"/>
        <end position="539"/>
    </location>
</feature>
<evidence type="ECO:0000256" key="8">
    <source>
        <dbReference type="ARBA" id="ARBA00023002"/>
    </source>
</evidence>
<keyword evidence="1 10" id="KW-0963">Cytoplasm</keyword>
<dbReference type="InterPro" id="IPR006076">
    <property type="entry name" value="FAD-dep_OxRdtase"/>
</dbReference>
<feature type="compositionally biased region" description="Low complexity" evidence="11">
    <location>
        <begin position="1"/>
        <end position="17"/>
    </location>
</feature>
<dbReference type="PANTHER" id="PTHR13847">
    <property type="entry name" value="SARCOSINE DEHYDROGENASE-RELATED"/>
    <property type="match status" value="1"/>
</dbReference>
<dbReference type="EC" id="2.1.1.61" evidence="10"/>
<keyword evidence="7 10" id="KW-0274">FAD</keyword>
<evidence type="ECO:0000256" key="1">
    <source>
        <dbReference type="ARBA" id="ARBA00022490"/>
    </source>
</evidence>
<evidence type="ECO:0000256" key="7">
    <source>
        <dbReference type="ARBA" id="ARBA00022827"/>
    </source>
</evidence>
<dbReference type="EC" id="1.5.-.-" evidence="10"/>
<dbReference type="Proteomes" id="UP000267035">
    <property type="component" value="Unassembled WGS sequence"/>
</dbReference>
<comment type="subcellular location">
    <subcellularLocation>
        <location evidence="10">Cytoplasm</location>
    </subcellularLocation>
</comment>
<keyword evidence="9 10" id="KW-0511">Multifunctional enzyme</keyword>
<dbReference type="RefSeq" id="WP_122253783.1">
    <property type="nucleotide sequence ID" value="NZ_RDQL01000005.1"/>
</dbReference>
<comment type="function">
    <text evidence="10">Catalyzes the last two steps in the biosynthesis of 5-methylaminomethyl-2-thiouridine (mnm(5)s(2)U) at the wobble position (U34) in tRNA. Catalyzes the FAD-dependent demodification of cmnm(5)s(2)U34 to nm(5)s(2)U34, followed by the transfer of a methyl group from S-adenosyl-L-methionine to nm(5)s(2)U34, to form mnm(5)s(2)U34.</text>
</comment>
<comment type="similarity">
    <text evidence="10">In the N-terminal section; belongs to the methyltransferase superfamily. tRNA (mnm(5)s(2)U34)-methyltransferase family.</text>
</comment>
<name>A0A3M6QC90_9BURK</name>
<feature type="domain" description="FAD dependent oxidoreductase" evidence="12">
    <location>
        <begin position="278"/>
        <end position="758"/>
    </location>
</feature>
<dbReference type="EMBL" id="RDQL01000005">
    <property type="protein sequence ID" value="RMX00495.1"/>
    <property type="molecule type" value="Genomic_DNA"/>
</dbReference>
<dbReference type="InterPro" id="IPR036188">
    <property type="entry name" value="FAD/NAD-bd_sf"/>
</dbReference>
<dbReference type="GO" id="GO:0002097">
    <property type="term" value="P:tRNA wobble base modification"/>
    <property type="evidence" value="ECO:0007669"/>
    <property type="project" value="UniProtKB-UniRule"/>
</dbReference>
<evidence type="ECO:0000256" key="11">
    <source>
        <dbReference type="SAM" id="MobiDB-lite"/>
    </source>
</evidence>
<evidence type="ECO:0000256" key="9">
    <source>
        <dbReference type="ARBA" id="ARBA00023268"/>
    </source>
</evidence>
<dbReference type="InterPro" id="IPR008471">
    <property type="entry name" value="MnmC-like_methylTransf"/>
</dbReference>
<dbReference type="GO" id="GO:0004808">
    <property type="term" value="F:tRNA (5-methylaminomethyl-2-thiouridylate)(34)-methyltransferase activity"/>
    <property type="evidence" value="ECO:0007669"/>
    <property type="project" value="UniProtKB-EC"/>
</dbReference>
<evidence type="ECO:0000256" key="3">
    <source>
        <dbReference type="ARBA" id="ARBA00022630"/>
    </source>
</evidence>
<dbReference type="InterPro" id="IPR023032">
    <property type="entry name" value="tRNA_MAMT_biosynth_bifunc_MnmC"/>
</dbReference>
<dbReference type="SUPFAM" id="SSF51971">
    <property type="entry name" value="Nucleotide-binding domain"/>
    <property type="match status" value="1"/>
</dbReference>
<feature type="compositionally biased region" description="Low complexity" evidence="11">
    <location>
        <begin position="609"/>
        <end position="620"/>
    </location>
</feature>
<evidence type="ECO:0000256" key="6">
    <source>
        <dbReference type="ARBA" id="ARBA00022694"/>
    </source>
</evidence>
<dbReference type="AlphaFoldDB" id="A0A3M6QC90"/>
<dbReference type="Gene3D" id="3.30.9.10">
    <property type="entry name" value="D-Amino Acid Oxidase, subunit A, domain 2"/>
    <property type="match status" value="1"/>
</dbReference>
<keyword evidence="6 10" id="KW-0819">tRNA processing</keyword>
<protein>
    <recommendedName>
        <fullName evidence="10">tRNA 5-methylaminomethyl-2-thiouridine biosynthesis bifunctional protein MnmC</fullName>
        <shortName evidence="10">tRNA mnm(5)s(2)U biosynthesis bifunctional protein</shortName>
    </recommendedName>
    <domain>
        <recommendedName>
            <fullName evidence="10">tRNA (mnm(5)s(2)U34)-methyltransferase</fullName>
            <ecNumber evidence="10">2.1.1.61</ecNumber>
        </recommendedName>
    </domain>
    <domain>
        <recommendedName>
            <fullName evidence="10">FAD-dependent cmnm(5)s(2)U34 oxidoreductase</fullName>
            <ecNumber evidence="10">1.5.-.-</ecNumber>
        </recommendedName>
    </domain>
</protein>
<keyword evidence="4 10" id="KW-0808">Transferase</keyword>
<keyword evidence="2 10" id="KW-0489">Methyltransferase</keyword>
<keyword evidence="5 10" id="KW-0949">S-adenosyl-L-methionine</keyword>
<evidence type="ECO:0000259" key="12">
    <source>
        <dbReference type="Pfam" id="PF01266"/>
    </source>
</evidence>
<proteinExistence type="inferred from homology"/>
<evidence type="ECO:0000256" key="4">
    <source>
        <dbReference type="ARBA" id="ARBA00022679"/>
    </source>
</evidence>
<comment type="catalytic activity">
    <reaction evidence="10">
        <text>5-aminomethyl-2-thiouridine(34) in tRNA + S-adenosyl-L-methionine = 5-methylaminomethyl-2-thiouridine(34) in tRNA + S-adenosyl-L-homocysteine + H(+)</text>
        <dbReference type="Rhea" id="RHEA:19569"/>
        <dbReference type="Rhea" id="RHEA-COMP:10195"/>
        <dbReference type="Rhea" id="RHEA-COMP:10197"/>
        <dbReference type="ChEBI" id="CHEBI:15378"/>
        <dbReference type="ChEBI" id="CHEBI:57856"/>
        <dbReference type="ChEBI" id="CHEBI:59789"/>
        <dbReference type="ChEBI" id="CHEBI:74454"/>
        <dbReference type="ChEBI" id="CHEBI:74455"/>
        <dbReference type="EC" id="2.1.1.61"/>
    </reaction>
</comment>
<reference evidence="14 15" key="1">
    <citation type="submission" date="2018-10" db="EMBL/GenBank/DDBJ databases">
        <title>Comamonadaceae CDC group NO-1 genome sequencing and assembly.</title>
        <authorList>
            <person name="Bernier A.-M."/>
            <person name="Bernard K."/>
        </authorList>
    </citation>
    <scope>NUCLEOTIDE SEQUENCE [LARGE SCALE GENOMIC DNA]</scope>
    <source>
        <strain evidence="14 15">NML161473</strain>
    </source>
</reference>
<comment type="caution">
    <text evidence="14">The sequence shown here is derived from an EMBL/GenBank/DDBJ whole genome shotgun (WGS) entry which is preliminary data.</text>
</comment>
<dbReference type="InterPro" id="IPR047785">
    <property type="entry name" value="tRNA_MNMC2"/>
</dbReference>
<dbReference type="GO" id="GO:0005737">
    <property type="term" value="C:cytoplasm"/>
    <property type="evidence" value="ECO:0007669"/>
    <property type="project" value="UniProtKB-SubCell"/>
</dbReference>
<feature type="region of interest" description="FAD-dependent cmnm(5)s(2)U34 oxidoreductase" evidence="10">
    <location>
        <begin position="281"/>
        <end position="788"/>
    </location>
</feature>
<feature type="region of interest" description="Disordered" evidence="11">
    <location>
        <begin position="390"/>
        <end position="412"/>
    </location>
</feature>
<organism evidence="14 15">
    <name type="scientific">Allofranklinella schreckenbergeri</name>
    <dbReference type="NCBI Taxonomy" id="1076744"/>
    <lineage>
        <taxon>Bacteria</taxon>
        <taxon>Pseudomonadati</taxon>
        <taxon>Pseudomonadota</taxon>
        <taxon>Betaproteobacteria</taxon>
        <taxon>Burkholderiales</taxon>
        <taxon>Comamonadaceae</taxon>
        <taxon>Allofranklinella</taxon>
    </lineage>
</organism>
<dbReference type="GO" id="GO:0032259">
    <property type="term" value="P:methylation"/>
    <property type="evidence" value="ECO:0007669"/>
    <property type="project" value="UniProtKB-KW"/>
</dbReference>